<dbReference type="PROSITE" id="PS50293">
    <property type="entry name" value="TPR_REGION"/>
    <property type="match status" value="1"/>
</dbReference>
<evidence type="ECO:0000256" key="1">
    <source>
        <dbReference type="PROSITE-ProRule" id="PRU00339"/>
    </source>
</evidence>
<evidence type="ECO:0000313" key="2">
    <source>
        <dbReference type="EMBL" id="HGQ86231.1"/>
    </source>
</evidence>
<dbReference type="InterPro" id="IPR019734">
    <property type="entry name" value="TPR_rpt"/>
</dbReference>
<dbReference type="SUPFAM" id="SSF48452">
    <property type="entry name" value="TPR-like"/>
    <property type="match status" value="1"/>
</dbReference>
<dbReference type="PANTHER" id="PTHR12558">
    <property type="entry name" value="CELL DIVISION CYCLE 16,23,27"/>
    <property type="match status" value="1"/>
</dbReference>
<gene>
    <name evidence="2" type="ORF">ENT66_08120</name>
</gene>
<dbReference type="PANTHER" id="PTHR12558:SF13">
    <property type="entry name" value="CELL DIVISION CYCLE PROTEIN 27 HOMOLOG"/>
    <property type="match status" value="1"/>
</dbReference>
<proteinExistence type="predicted"/>
<dbReference type="PROSITE" id="PS50005">
    <property type="entry name" value="TPR"/>
    <property type="match status" value="1"/>
</dbReference>
<feature type="repeat" description="TPR" evidence="1">
    <location>
        <begin position="365"/>
        <end position="398"/>
    </location>
</feature>
<organism evidence="2">
    <name type="scientific">Thermodesulfobacterium geofontis</name>
    <dbReference type="NCBI Taxonomy" id="1295609"/>
    <lineage>
        <taxon>Bacteria</taxon>
        <taxon>Pseudomonadati</taxon>
        <taxon>Thermodesulfobacteriota</taxon>
        <taxon>Thermodesulfobacteria</taxon>
        <taxon>Thermodesulfobacteriales</taxon>
        <taxon>Thermodesulfobacteriaceae</taxon>
        <taxon>Thermodesulfobacterium</taxon>
    </lineage>
</organism>
<keyword evidence="1" id="KW-0802">TPR repeat</keyword>
<dbReference type="AlphaFoldDB" id="A0A7C4JRQ8"/>
<protein>
    <submittedName>
        <fullName evidence="2">Tetratricopeptide repeat protein</fullName>
    </submittedName>
</protein>
<dbReference type="EMBL" id="DSZN01000121">
    <property type="protein sequence ID" value="HGQ86231.1"/>
    <property type="molecule type" value="Genomic_DNA"/>
</dbReference>
<dbReference type="Pfam" id="PF00515">
    <property type="entry name" value="TPR_1"/>
    <property type="match status" value="1"/>
</dbReference>
<dbReference type="InterPro" id="IPR011990">
    <property type="entry name" value="TPR-like_helical_dom_sf"/>
</dbReference>
<comment type="caution">
    <text evidence="2">The sequence shown here is derived from an EMBL/GenBank/DDBJ whole genome shotgun (WGS) entry which is preliminary data.</text>
</comment>
<dbReference type="SMART" id="SM00028">
    <property type="entry name" value="TPR"/>
    <property type="match status" value="5"/>
</dbReference>
<sequence>MEIYITLNKKFDLDKFVSKLPEINIFSDIYVFLNNFKYFELLFNLLKELIKFLNTYPFLYLRLHIIHPYKENLESFYLKIYQLVSPFYLEGYNHQILPRLMVFPIFLFTLPRNLKDFLETYFFPPGIILDKKTKNHSLERVFINSHKDPLLSIGYQNILLNLLENIQSSKIDWKLCNPMMIFEEEKIFPCIYAYEKKLSYIHEEFCNRCLYRLLKKFSPLGLIDPQELATLHFRLALDLFENKNIEMALKHFYETLRFTSSDEKEEIYYYLGIGKAQLGDYTSAIKYLKKAKIDHNTYFYLGFSFFQKNNFLKAKENLEKALNFNLPLEEKIPIVIYLGHTYKNLGLYEKAINLCEEIAKYVELEQIFNLMGTCYFKLKAYDKAVECFKKAILIDPFCAIDYANLCLSLKELNKREEAVYYGEKALELDPELEFIKKILWEIKND</sequence>
<name>A0A7C4JRQ8_9BACT</name>
<dbReference type="Pfam" id="PF13181">
    <property type="entry name" value="TPR_8"/>
    <property type="match status" value="1"/>
</dbReference>
<reference evidence="2" key="1">
    <citation type="journal article" date="2020" name="mSystems">
        <title>Genome- and Community-Level Interaction Insights into Carbon Utilization and Element Cycling Functions of Hydrothermarchaeota in Hydrothermal Sediment.</title>
        <authorList>
            <person name="Zhou Z."/>
            <person name="Liu Y."/>
            <person name="Xu W."/>
            <person name="Pan J."/>
            <person name="Luo Z.H."/>
            <person name="Li M."/>
        </authorList>
    </citation>
    <scope>NUCLEOTIDE SEQUENCE [LARGE SCALE GENOMIC DNA]</scope>
    <source>
        <strain evidence="2">SpSt-6</strain>
    </source>
</reference>
<accession>A0A7C4JRQ8</accession>
<dbReference type="Gene3D" id="1.25.40.10">
    <property type="entry name" value="Tetratricopeptide repeat domain"/>
    <property type="match status" value="3"/>
</dbReference>